<dbReference type="InterPro" id="IPR029058">
    <property type="entry name" value="AB_hydrolase_fold"/>
</dbReference>
<dbReference type="RefSeq" id="WP_251348188.1">
    <property type="nucleotide sequence ID" value="NZ_JAMQGR010000001.1"/>
</dbReference>
<accession>A0ABT0WJ95</accession>
<organism evidence="1 2">
    <name type="scientific">Janthinobacterium kumbetense</name>
    <dbReference type="NCBI Taxonomy" id="2950280"/>
    <lineage>
        <taxon>Bacteria</taxon>
        <taxon>Pseudomonadati</taxon>
        <taxon>Pseudomonadota</taxon>
        <taxon>Betaproteobacteria</taxon>
        <taxon>Burkholderiales</taxon>
        <taxon>Oxalobacteraceae</taxon>
        <taxon>Janthinobacterium</taxon>
    </lineage>
</organism>
<evidence type="ECO:0000313" key="2">
    <source>
        <dbReference type="Proteomes" id="UP001202243"/>
    </source>
</evidence>
<reference evidence="1 2" key="1">
    <citation type="submission" date="2022-06" db="EMBL/GenBank/DDBJ databases">
        <title>Janthinobacterium kumbetensis sp. nov., isolated from spring water in Turkey.</title>
        <authorList>
            <person name="Inan Bektas K."/>
            <person name="Belduz A.A."/>
            <person name="Canakci S."/>
            <person name="Nalcaoglu A."/>
            <person name="Ceylan E."/>
            <person name="Kati H."/>
        </authorList>
    </citation>
    <scope>NUCLEOTIDE SEQUENCE [LARGE SCALE GENOMIC DNA]</scope>
    <source>
        <strain evidence="1 2">GK</strain>
    </source>
</reference>
<dbReference type="SUPFAM" id="SSF53474">
    <property type="entry name" value="alpha/beta-Hydrolases"/>
    <property type="match status" value="1"/>
</dbReference>
<dbReference type="Gene3D" id="3.40.50.1820">
    <property type="entry name" value="alpha/beta hydrolase"/>
    <property type="match status" value="1"/>
</dbReference>
<evidence type="ECO:0000313" key="1">
    <source>
        <dbReference type="EMBL" id="MCM2564132.1"/>
    </source>
</evidence>
<comment type="caution">
    <text evidence="1">The sequence shown here is derived from an EMBL/GenBank/DDBJ whole genome shotgun (WGS) entry which is preliminary data.</text>
</comment>
<keyword evidence="2" id="KW-1185">Reference proteome</keyword>
<dbReference type="EMBL" id="JAMQGR010000001">
    <property type="protein sequence ID" value="MCM2564132.1"/>
    <property type="molecule type" value="Genomic_DNA"/>
</dbReference>
<proteinExistence type="predicted"/>
<gene>
    <name evidence="1" type="ORF">NCG91_00845</name>
</gene>
<name>A0ABT0WJ95_9BURK</name>
<protein>
    <submittedName>
        <fullName evidence="1">GPI inositol-deacylase</fullName>
    </submittedName>
</protein>
<sequence>MSDDTDLNKHGNHQGEFRQTVGGWAEYTVNMTEIKDTIRHDVTIPPKKIIPIIFLPGVMGSNLRMSKTRQKELDKTDNIAWRPDDMLDAVGKINAVEGNGIGGWFRTASPAQRQMALDPNETEVEYYIYTENKGRFEPSGSITVTSDTRHKNIPYDLPEVPPLITISKKKRAENASYKSPGVLDTYLSPDVRETPAQIARWRGWSEVLFTGAYGEMLKTTEFFMNNIIKKGEVLPNWRQKSSKSEKSSHPEITSLLMKNPQEFGASSGATITEADLKTIAPCWYPVHAMGYNFLKSNADSAKVIADRIRGLVAGYEKCGFKCKEVILVTHSMGGLLARALIHPNYGNLVNDKNINILGIYHNVMPSTGAAGAYKRMRFGFKEKSGFKADVEAKILGIDGKHATAVLANAPAPLEMMPGTAYGSNWLKVIDAKDQVLWSWPSEKQTALESIYLQPASNWWRLINPLWINPANIPDGRGGGLGNVKKRLTEASIFSKSIENSFHNLTYASYCDSKEFLSYGEIVFKVIDGMNEGLFDFSKKDQVPSAEKWKLLSDDAKGTLTVQAGSRVLKLKLQTAASPGDDTVPATHSAQHIKGNLFRHGQKEGTGYKHQDSYADKKVLASMIYSIVQIAKKADWS</sequence>
<dbReference type="Proteomes" id="UP001202243">
    <property type="component" value="Unassembled WGS sequence"/>
</dbReference>